<organism evidence="2 3">
    <name type="scientific">Actinomycetospora corticicola</name>
    <dbReference type="NCBI Taxonomy" id="663602"/>
    <lineage>
        <taxon>Bacteria</taxon>
        <taxon>Bacillati</taxon>
        <taxon>Actinomycetota</taxon>
        <taxon>Actinomycetes</taxon>
        <taxon>Pseudonocardiales</taxon>
        <taxon>Pseudonocardiaceae</taxon>
        <taxon>Actinomycetospora</taxon>
    </lineage>
</organism>
<keyword evidence="3" id="KW-1185">Reference proteome</keyword>
<gene>
    <name evidence="2" type="ORF">BJ983_000344</name>
</gene>
<dbReference type="Pfam" id="PF21805">
    <property type="entry name" value="Imm5_like"/>
    <property type="match status" value="1"/>
</dbReference>
<dbReference type="Proteomes" id="UP000535890">
    <property type="component" value="Unassembled WGS sequence"/>
</dbReference>
<dbReference type="RefSeq" id="WP_343053614.1">
    <property type="nucleotide sequence ID" value="NZ_BAABHP010000012.1"/>
</dbReference>
<dbReference type="AlphaFoldDB" id="A0A7Y9DRM0"/>
<name>A0A7Y9DRM0_9PSEU</name>
<evidence type="ECO:0000313" key="2">
    <source>
        <dbReference type="EMBL" id="NYD34242.1"/>
    </source>
</evidence>
<reference evidence="2 3" key="1">
    <citation type="submission" date="2020-07" db="EMBL/GenBank/DDBJ databases">
        <title>Sequencing the genomes of 1000 actinobacteria strains.</title>
        <authorList>
            <person name="Klenk H.-P."/>
        </authorList>
    </citation>
    <scope>NUCLEOTIDE SEQUENCE [LARGE SCALE GENOMIC DNA]</scope>
    <source>
        <strain evidence="2 3">DSM 45772</strain>
    </source>
</reference>
<accession>A0A7Y9DRM0</accession>
<feature type="domain" description="Imm-5-like" evidence="1">
    <location>
        <begin position="6"/>
        <end position="123"/>
    </location>
</feature>
<comment type="caution">
    <text evidence="2">The sequence shown here is derived from an EMBL/GenBank/DDBJ whole genome shotgun (WGS) entry which is preliminary data.</text>
</comment>
<evidence type="ECO:0000259" key="1">
    <source>
        <dbReference type="Pfam" id="PF21805"/>
    </source>
</evidence>
<dbReference type="EMBL" id="JACCBN010000001">
    <property type="protein sequence ID" value="NYD34242.1"/>
    <property type="molecule type" value="Genomic_DNA"/>
</dbReference>
<protein>
    <recommendedName>
        <fullName evidence="1">Imm-5-like domain-containing protein</fullName>
    </recommendedName>
</protein>
<dbReference type="InterPro" id="IPR048667">
    <property type="entry name" value="Imm5-like"/>
</dbReference>
<evidence type="ECO:0000313" key="3">
    <source>
        <dbReference type="Proteomes" id="UP000535890"/>
    </source>
</evidence>
<sequence>MELTLDELRAVAAFAVACARPVLPLFEASFPDDERPRLALAAAAAFVEGGPRTKAMRDGAWGAQRSAIAARDAGELVAEQAARAALAAGGAGYLHPVADAAQVRHVVGAAAHALRARELAGGLAPVAATAELAGPVVRMVLQRYPAAPASGGRVGELVREVDEVLRM</sequence>
<proteinExistence type="predicted"/>